<accession>A0A8G2BYL6</accession>
<name>A0A8G2BYL6_9BACT</name>
<keyword evidence="4" id="KW-1185">Reference proteome</keyword>
<dbReference type="SUPFAM" id="SSF47729">
    <property type="entry name" value="IHF-like DNA-binding proteins"/>
    <property type="match status" value="1"/>
</dbReference>
<comment type="caution">
    <text evidence="3">The sequence shown here is derived from an EMBL/GenBank/DDBJ whole genome shotgun (WGS) entry which is preliminary data.</text>
</comment>
<sequence>MAQGFKLVQRPSRPGVRGSEKKFYAVSINNGISGLKHLCKMIAARSTVSSADVKAVLDNLNFVMDMELQEGRIVQLGELGNFRMSVSSDGVTDVRDFDQTMLRKPKLIFTPGSELRETKNALEYTRIVPEVEEKECDRPHVE</sequence>
<organism evidence="3 4">
    <name type="scientific">Parabacteroides chinchillae</name>
    <dbReference type="NCBI Taxonomy" id="871327"/>
    <lineage>
        <taxon>Bacteria</taxon>
        <taxon>Pseudomonadati</taxon>
        <taxon>Bacteroidota</taxon>
        <taxon>Bacteroidia</taxon>
        <taxon>Bacteroidales</taxon>
        <taxon>Tannerellaceae</taxon>
        <taxon>Parabacteroides</taxon>
    </lineage>
</organism>
<feature type="domain" description="HU" evidence="2">
    <location>
        <begin position="1"/>
        <end position="124"/>
    </location>
</feature>
<dbReference type="InterPro" id="IPR005902">
    <property type="entry name" value="HU_DNA-bd_put"/>
</dbReference>
<dbReference type="Proteomes" id="UP000236725">
    <property type="component" value="Unassembled WGS sequence"/>
</dbReference>
<proteinExistence type="predicted"/>
<evidence type="ECO:0000313" key="4">
    <source>
        <dbReference type="Proteomes" id="UP000236725"/>
    </source>
</evidence>
<dbReference type="EMBL" id="FNVS01000021">
    <property type="protein sequence ID" value="SEG21379.1"/>
    <property type="molecule type" value="Genomic_DNA"/>
</dbReference>
<dbReference type="InterPro" id="IPR041607">
    <property type="entry name" value="HU-HIG"/>
</dbReference>
<protein>
    <submittedName>
        <fullName evidence="3">DNA-binding protein, histone-like, putative</fullName>
    </submittedName>
</protein>
<evidence type="ECO:0000256" key="1">
    <source>
        <dbReference type="ARBA" id="ARBA00023125"/>
    </source>
</evidence>
<dbReference type="InterPro" id="IPR010992">
    <property type="entry name" value="IHF-like_DNA-bd_dom_sf"/>
</dbReference>
<keyword evidence="1 3" id="KW-0238">DNA-binding</keyword>
<evidence type="ECO:0000313" key="3">
    <source>
        <dbReference type="EMBL" id="SEG21379.1"/>
    </source>
</evidence>
<dbReference type="Gene3D" id="4.10.520.10">
    <property type="entry name" value="IHF-like DNA-binding proteins"/>
    <property type="match status" value="1"/>
</dbReference>
<gene>
    <name evidence="3" type="ORF">SAMN05444001_1212</name>
</gene>
<dbReference type="NCBIfam" id="TIGR01201">
    <property type="entry name" value="HU_rel"/>
    <property type="match status" value="1"/>
</dbReference>
<reference evidence="3 4" key="1">
    <citation type="submission" date="2016-10" db="EMBL/GenBank/DDBJ databases">
        <authorList>
            <person name="Varghese N."/>
            <person name="Submissions S."/>
        </authorList>
    </citation>
    <scope>NUCLEOTIDE SEQUENCE [LARGE SCALE GENOMIC DNA]</scope>
    <source>
        <strain evidence="3 4">DSM 29073</strain>
    </source>
</reference>
<dbReference type="Pfam" id="PF18291">
    <property type="entry name" value="HU-HIG"/>
    <property type="match status" value="1"/>
</dbReference>
<dbReference type="GO" id="GO:0003677">
    <property type="term" value="F:DNA binding"/>
    <property type="evidence" value="ECO:0007669"/>
    <property type="project" value="UniProtKB-KW"/>
</dbReference>
<dbReference type="RefSeq" id="WP_103984217.1">
    <property type="nucleotide sequence ID" value="NZ_FNVS01000021.1"/>
</dbReference>
<dbReference type="AlphaFoldDB" id="A0A8G2BYL6"/>
<evidence type="ECO:0000259" key="2">
    <source>
        <dbReference type="Pfam" id="PF18291"/>
    </source>
</evidence>